<feature type="domain" description="Heterokaryon incompatibility" evidence="1">
    <location>
        <begin position="21"/>
        <end position="54"/>
    </location>
</feature>
<organism evidence="2 3">
    <name type="scientific">Armillaria gallica</name>
    <name type="common">Bulbous honey fungus</name>
    <name type="synonym">Armillaria bulbosa</name>
    <dbReference type="NCBI Taxonomy" id="47427"/>
    <lineage>
        <taxon>Eukaryota</taxon>
        <taxon>Fungi</taxon>
        <taxon>Dikarya</taxon>
        <taxon>Basidiomycota</taxon>
        <taxon>Agaricomycotina</taxon>
        <taxon>Agaricomycetes</taxon>
        <taxon>Agaricomycetidae</taxon>
        <taxon>Agaricales</taxon>
        <taxon>Marasmiineae</taxon>
        <taxon>Physalacriaceae</taxon>
        <taxon>Armillaria</taxon>
    </lineage>
</organism>
<sequence length="173" mass="19484">MLITYRSMSSTLPASPLELSSCVYLLLDRLCILQTRKTDKNWQIQRMYHIFGFAPTFSLYSNIVLPGGLVRLAGLAEPTLLADRAWTLQAKKRSSARSNSRTHPFKTFSMRNVPKGTSMVLTLLTYLEPLKPLSKRGIQRHAICRSYAFSFGSALVGSKSMSQVYRSNVTNSR</sequence>
<proteinExistence type="predicted"/>
<evidence type="ECO:0000313" key="3">
    <source>
        <dbReference type="Proteomes" id="UP000217790"/>
    </source>
</evidence>
<evidence type="ECO:0000259" key="1">
    <source>
        <dbReference type="Pfam" id="PF06985"/>
    </source>
</evidence>
<dbReference type="InterPro" id="IPR010730">
    <property type="entry name" value="HET"/>
</dbReference>
<dbReference type="EMBL" id="KZ293721">
    <property type="protein sequence ID" value="PBK82123.1"/>
    <property type="molecule type" value="Genomic_DNA"/>
</dbReference>
<gene>
    <name evidence="2" type="ORF">ARMGADRAFT_1141709</name>
</gene>
<reference evidence="3" key="1">
    <citation type="journal article" date="2017" name="Nat. Ecol. Evol.">
        <title>Genome expansion and lineage-specific genetic innovations in the forest pathogenic fungi Armillaria.</title>
        <authorList>
            <person name="Sipos G."/>
            <person name="Prasanna A.N."/>
            <person name="Walter M.C."/>
            <person name="O'Connor E."/>
            <person name="Balint B."/>
            <person name="Krizsan K."/>
            <person name="Kiss B."/>
            <person name="Hess J."/>
            <person name="Varga T."/>
            <person name="Slot J."/>
            <person name="Riley R."/>
            <person name="Boka B."/>
            <person name="Rigling D."/>
            <person name="Barry K."/>
            <person name="Lee J."/>
            <person name="Mihaltcheva S."/>
            <person name="LaButti K."/>
            <person name="Lipzen A."/>
            <person name="Waldron R."/>
            <person name="Moloney N.M."/>
            <person name="Sperisen C."/>
            <person name="Kredics L."/>
            <person name="Vagvoelgyi C."/>
            <person name="Patrignani A."/>
            <person name="Fitzpatrick D."/>
            <person name="Nagy I."/>
            <person name="Doyle S."/>
            <person name="Anderson J.B."/>
            <person name="Grigoriev I.V."/>
            <person name="Gueldener U."/>
            <person name="Muensterkoetter M."/>
            <person name="Nagy L.G."/>
        </authorList>
    </citation>
    <scope>NUCLEOTIDE SEQUENCE [LARGE SCALE GENOMIC DNA]</scope>
    <source>
        <strain evidence="3">Ar21-2</strain>
    </source>
</reference>
<dbReference type="AlphaFoldDB" id="A0A2H3D1D4"/>
<dbReference type="InParanoid" id="A0A2H3D1D4"/>
<name>A0A2H3D1D4_ARMGA</name>
<dbReference type="Proteomes" id="UP000217790">
    <property type="component" value="Unassembled WGS sequence"/>
</dbReference>
<dbReference type="OrthoDB" id="5122891at2759"/>
<evidence type="ECO:0000313" key="2">
    <source>
        <dbReference type="EMBL" id="PBK82123.1"/>
    </source>
</evidence>
<protein>
    <recommendedName>
        <fullName evidence="1">Heterokaryon incompatibility domain-containing protein</fullName>
    </recommendedName>
</protein>
<accession>A0A2H3D1D4</accession>
<dbReference type="Pfam" id="PF06985">
    <property type="entry name" value="HET"/>
    <property type="match status" value="1"/>
</dbReference>
<keyword evidence="3" id="KW-1185">Reference proteome</keyword>